<organism evidence="3 4">
    <name type="scientific">Chloropicon primus</name>
    <dbReference type="NCBI Taxonomy" id="1764295"/>
    <lineage>
        <taxon>Eukaryota</taxon>
        <taxon>Viridiplantae</taxon>
        <taxon>Chlorophyta</taxon>
        <taxon>Chloropicophyceae</taxon>
        <taxon>Chloropicales</taxon>
        <taxon>Chloropicaceae</taxon>
        <taxon>Chloropicon</taxon>
    </lineage>
</organism>
<evidence type="ECO:0000313" key="4">
    <source>
        <dbReference type="Proteomes" id="UP000316726"/>
    </source>
</evidence>
<dbReference type="OrthoDB" id="534431at2759"/>
<dbReference type="Proteomes" id="UP000316726">
    <property type="component" value="Chromosome 9"/>
</dbReference>
<feature type="transmembrane region" description="Helical" evidence="2">
    <location>
        <begin position="110"/>
        <end position="133"/>
    </location>
</feature>
<protein>
    <recommendedName>
        <fullName evidence="5">DUF502 domain-containing protein</fullName>
    </recommendedName>
</protein>
<name>A0A5B8MRW0_9CHLO</name>
<dbReference type="InterPro" id="IPR007462">
    <property type="entry name" value="COV1-like"/>
</dbReference>
<proteinExistence type="predicted"/>
<feature type="region of interest" description="Disordered" evidence="1">
    <location>
        <begin position="1"/>
        <end position="22"/>
    </location>
</feature>
<reference evidence="3 4" key="1">
    <citation type="submission" date="2018-07" db="EMBL/GenBank/DDBJ databases">
        <title>The complete nuclear genome of the prasinophyte Chloropicon primus (CCMP1205).</title>
        <authorList>
            <person name="Pombert J.-F."/>
            <person name="Otis C."/>
            <person name="Turmel M."/>
            <person name="Lemieux C."/>
        </authorList>
    </citation>
    <scope>NUCLEOTIDE SEQUENCE [LARGE SCALE GENOMIC DNA]</scope>
    <source>
        <strain evidence="3 4">CCMP1205</strain>
    </source>
</reference>
<feature type="compositionally biased region" description="Basic and acidic residues" evidence="1">
    <location>
        <begin position="1"/>
        <end position="14"/>
    </location>
</feature>
<keyword evidence="2" id="KW-0472">Membrane</keyword>
<evidence type="ECO:0000256" key="1">
    <source>
        <dbReference type="SAM" id="MobiDB-lite"/>
    </source>
</evidence>
<gene>
    <name evidence="3" type="ORF">A3770_09p57240</name>
</gene>
<keyword evidence="4" id="KW-1185">Reference proteome</keyword>
<accession>A0A5B8MRW0</accession>
<sequence length="263" mass="28566">MAKKNDDLRYGHPDGEEDGLPTSTRTFLGAGSFVSSVVPDQAAEEEDLLLASPSMRAVEATITTVTTSWVSKTFMSGCAILLPVFITLAVTSWIVEKVDGIFSPMFKDVIGFYLPGLGFLTAMAVIFMSGMLAQSWVGGFFIQLSENIFAKVPFVTQIYSAAKQIGQAIDPKTENAAFKECVLIKHPRHGEYALAFVTGHCFLEEQGELVIVYVPTNHMYVGDIYMLSKEDVIHTNLTVGEGLEVVVSMGMAMPKSLASKTSV</sequence>
<dbReference type="AlphaFoldDB" id="A0A5B8MRW0"/>
<feature type="transmembrane region" description="Helical" evidence="2">
    <location>
        <begin position="74"/>
        <end position="95"/>
    </location>
</feature>
<dbReference type="Pfam" id="PF04367">
    <property type="entry name" value="DUF502"/>
    <property type="match status" value="1"/>
</dbReference>
<evidence type="ECO:0000256" key="2">
    <source>
        <dbReference type="SAM" id="Phobius"/>
    </source>
</evidence>
<evidence type="ECO:0000313" key="3">
    <source>
        <dbReference type="EMBL" id="QDZ23206.1"/>
    </source>
</evidence>
<dbReference type="EMBL" id="CP031042">
    <property type="protein sequence ID" value="QDZ23206.1"/>
    <property type="molecule type" value="Genomic_DNA"/>
</dbReference>
<dbReference type="PANTHER" id="PTHR31876:SF26">
    <property type="entry name" value="PROTEIN LIKE COV 2"/>
    <property type="match status" value="1"/>
</dbReference>
<dbReference type="PANTHER" id="PTHR31876">
    <property type="entry name" value="COV-LIKE PROTEIN 1"/>
    <property type="match status" value="1"/>
</dbReference>
<keyword evidence="2" id="KW-0812">Transmembrane</keyword>
<keyword evidence="2" id="KW-1133">Transmembrane helix</keyword>
<evidence type="ECO:0008006" key="5">
    <source>
        <dbReference type="Google" id="ProtNLM"/>
    </source>
</evidence>
<dbReference type="GO" id="GO:0005794">
    <property type="term" value="C:Golgi apparatus"/>
    <property type="evidence" value="ECO:0007669"/>
    <property type="project" value="TreeGrafter"/>
</dbReference>